<dbReference type="SUPFAM" id="SSF58038">
    <property type="entry name" value="SNARE fusion complex"/>
    <property type="match status" value="1"/>
</dbReference>
<gene>
    <name evidence="3" type="ORF">TCIL3000_8_740</name>
</gene>
<evidence type="ECO:0000256" key="1">
    <source>
        <dbReference type="SAM" id="Coils"/>
    </source>
</evidence>
<dbReference type="AlphaFoldDB" id="G0UR54"/>
<name>G0UR54_TRYCI</name>
<proteinExistence type="predicted"/>
<dbReference type="Gene3D" id="1.20.5.110">
    <property type="match status" value="1"/>
</dbReference>
<sequence length="110" mass="12916">MSYSGVETIRSSSSRQILQETNENLLRALRINEATNESGYATIQQLSRQKETISNSIEQVEDTRDELRGAQRIIRDIRMQVYKEWAIKALVLILLFLVDVFLFYKKYLQK</sequence>
<dbReference type="VEuPathDB" id="TriTrypDB:TcIL3000_8_740"/>
<accession>G0UR54</accession>
<organism evidence="3">
    <name type="scientific">Trypanosoma congolense (strain IL3000)</name>
    <dbReference type="NCBI Taxonomy" id="1068625"/>
    <lineage>
        <taxon>Eukaryota</taxon>
        <taxon>Discoba</taxon>
        <taxon>Euglenozoa</taxon>
        <taxon>Kinetoplastea</taxon>
        <taxon>Metakinetoplastina</taxon>
        <taxon>Trypanosomatida</taxon>
        <taxon>Trypanosomatidae</taxon>
        <taxon>Trypanosoma</taxon>
        <taxon>Nannomonas</taxon>
    </lineage>
</organism>
<keyword evidence="2" id="KW-0472">Membrane</keyword>
<keyword evidence="1" id="KW-0175">Coiled coil</keyword>
<keyword evidence="2" id="KW-1133">Transmembrane helix</keyword>
<feature type="coiled-coil region" evidence="1">
    <location>
        <begin position="43"/>
        <end position="80"/>
    </location>
</feature>
<feature type="transmembrane region" description="Helical" evidence="2">
    <location>
        <begin position="85"/>
        <end position="104"/>
    </location>
</feature>
<evidence type="ECO:0000313" key="3">
    <source>
        <dbReference type="EMBL" id="CCC91865.1"/>
    </source>
</evidence>
<reference evidence="3" key="1">
    <citation type="journal article" date="2012" name="Proc. Natl. Acad. Sci. U.S.A.">
        <title>Antigenic diversity is generated by distinct evolutionary mechanisms in African trypanosome species.</title>
        <authorList>
            <person name="Jackson A.P."/>
            <person name="Berry A."/>
            <person name="Aslett M."/>
            <person name="Allison H.C."/>
            <person name="Burton P."/>
            <person name="Vavrova-Anderson J."/>
            <person name="Brown R."/>
            <person name="Browne H."/>
            <person name="Corton N."/>
            <person name="Hauser H."/>
            <person name="Gamble J."/>
            <person name="Gilderthorp R."/>
            <person name="Marcello L."/>
            <person name="McQuillan J."/>
            <person name="Otto T.D."/>
            <person name="Quail M.A."/>
            <person name="Sanders M.J."/>
            <person name="van Tonder A."/>
            <person name="Ginger M.L."/>
            <person name="Field M.C."/>
            <person name="Barry J.D."/>
            <person name="Hertz-Fowler C."/>
            <person name="Berriman M."/>
        </authorList>
    </citation>
    <scope>NUCLEOTIDE SEQUENCE</scope>
    <source>
        <strain evidence="3">IL3000</strain>
    </source>
</reference>
<evidence type="ECO:0000256" key="2">
    <source>
        <dbReference type="SAM" id="Phobius"/>
    </source>
</evidence>
<keyword evidence="2" id="KW-0812">Transmembrane</keyword>
<dbReference type="EMBL" id="HE575321">
    <property type="protein sequence ID" value="CCC91865.1"/>
    <property type="molecule type" value="Genomic_DNA"/>
</dbReference>
<protein>
    <submittedName>
        <fullName evidence="3">Uncharacterized protein</fullName>
    </submittedName>
</protein>